<accession>A0A0L0MZ83</accession>
<evidence type="ECO:0000313" key="3">
    <source>
        <dbReference type="EMBL" id="KND87099.1"/>
    </source>
</evidence>
<dbReference type="InterPro" id="IPR048519">
    <property type="entry name" value="Gfd2/YDR514C-like_C"/>
</dbReference>
<dbReference type="InterPro" id="IPR040151">
    <property type="entry name" value="Gfd2/YDR514C-like"/>
</dbReference>
<dbReference type="PANTHER" id="PTHR28083:SF1">
    <property type="entry name" value="GOOD FOR FULL DBP5 ACTIVITY PROTEIN 2"/>
    <property type="match status" value="1"/>
</dbReference>
<dbReference type="GO" id="GO:0003676">
    <property type="term" value="F:nucleic acid binding"/>
    <property type="evidence" value="ECO:0007669"/>
    <property type="project" value="InterPro"/>
</dbReference>
<dbReference type="OrthoDB" id="5953249at2759"/>
<dbReference type="PANTHER" id="PTHR28083">
    <property type="entry name" value="GOOD FOR FULL DBP5 ACTIVITY PROTEIN 2"/>
    <property type="match status" value="1"/>
</dbReference>
<feature type="domain" description="Gfd2/YDR514C-like C-terminal" evidence="2">
    <location>
        <begin position="53"/>
        <end position="223"/>
    </location>
</feature>
<dbReference type="InterPro" id="IPR012337">
    <property type="entry name" value="RNaseH-like_sf"/>
</dbReference>
<evidence type="ECO:0000256" key="1">
    <source>
        <dbReference type="SAM" id="MobiDB-lite"/>
    </source>
</evidence>
<dbReference type="GO" id="GO:0005634">
    <property type="term" value="C:nucleus"/>
    <property type="evidence" value="ECO:0007669"/>
    <property type="project" value="TreeGrafter"/>
</dbReference>
<evidence type="ECO:0000313" key="4">
    <source>
        <dbReference type="Proteomes" id="UP000036947"/>
    </source>
</evidence>
<name>A0A0L0MZ83_TOLOC</name>
<dbReference type="AlphaFoldDB" id="A0A0L0MZ83"/>
<dbReference type="EMBL" id="LFRF01000042">
    <property type="protein sequence ID" value="KND87099.1"/>
    <property type="molecule type" value="Genomic_DNA"/>
</dbReference>
<dbReference type="Proteomes" id="UP000036947">
    <property type="component" value="Unassembled WGS sequence"/>
</dbReference>
<dbReference type="STRING" id="1163406.A0A0L0MZ83"/>
<protein>
    <recommendedName>
        <fullName evidence="2">Gfd2/YDR514C-like C-terminal domain-containing protein</fullName>
    </recommendedName>
</protein>
<dbReference type="SUPFAM" id="SSF53098">
    <property type="entry name" value="Ribonuclease H-like"/>
    <property type="match status" value="1"/>
</dbReference>
<sequence length="302" mass="34109">MSSPPPHTGILRDETLALRHILGYWDGTSASSEFSATQLGTKLPESLITDILFVSVDLDTFQGYEKIRDDQQLHIGISTFDTRHLQEMIAHPALLDQHQHAIDSYQFVVGNRLYARRARRRFLFGKSEDINLSDLKSKFELITQDRDYVLVFHGANEDMKILQQLDIGNQACYVLDTVKAAQFPLQLYYRYSLEKLLDSLNISFANLHAAGNDAHFALKALLMIAVKDAQTQPGDTNTSLLHALEAISRAPRPILRKELPHAIEGTAEQATTEPKPPKLGINAKRRARAERKRLLRESQLSI</sequence>
<comment type="caution">
    <text evidence="3">The sequence shown here is derived from an EMBL/GenBank/DDBJ whole genome shotgun (WGS) entry which is preliminary data.</text>
</comment>
<feature type="region of interest" description="Disordered" evidence="1">
    <location>
        <begin position="265"/>
        <end position="302"/>
    </location>
</feature>
<keyword evidence="4" id="KW-1185">Reference proteome</keyword>
<dbReference type="Gene3D" id="3.30.420.10">
    <property type="entry name" value="Ribonuclease H-like superfamily/Ribonuclease H"/>
    <property type="match status" value="1"/>
</dbReference>
<reference evidence="3 4" key="1">
    <citation type="journal article" date="2015" name="BMC Genomics">
        <title>The genome of the truffle-parasite Tolypocladium ophioglossoides and the evolution of antifungal peptaibiotics.</title>
        <authorList>
            <person name="Quandt C.A."/>
            <person name="Bushley K.E."/>
            <person name="Spatafora J.W."/>
        </authorList>
    </citation>
    <scope>NUCLEOTIDE SEQUENCE [LARGE SCALE GENOMIC DNA]</scope>
    <source>
        <strain evidence="3 4">CBS 100239</strain>
    </source>
</reference>
<proteinExistence type="predicted"/>
<dbReference type="InterPro" id="IPR036397">
    <property type="entry name" value="RNaseH_sf"/>
</dbReference>
<dbReference type="Pfam" id="PF21762">
    <property type="entry name" value="DEDDh_C"/>
    <property type="match status" value="1"/>
</dbReference>
<evidence type="ECO:0000259" key="2">
    <source>
        <dbReference type="Pfam" id="PF21762"/>
    </source>
</evidence>
<feature type="compositionally biased region" description="Basic residues" evidence="1">
    <location>
        <begin position="283"/>
        <end position="294"/>
    </location>
</feature>
<organism evidence="3 4">
    <name type="scientific">Tolypocladium ophioglossoides (strain CBS 100239)</name>
    <name type="common">Snaketongue truffleclub</name>
    <name type="synonym">Elaphocordyceps ophioglossoides</name>
    <dbReference type="NCBI Taxonomy" id="1163406"/>
    <lineage>
        <taxon>Eukaryota</taxon>
        <taxon>Fungi</taxon>
        <taxon>Dikarya</taxon>
        <taxon>Ascomycota</taxon>
        <taxon>Pezizomycotina</taxon>
        <taxon>Sordariomycetes</taxon>
        <taxon>Hypocreomycetidae</taxon>
        <taxon>Hypocreales</taxon>
        <taxon>Ophiocordycipitaceae</taxon>
        <taxon>Tolypocladium</taxon>
    </lineage>
</organism>
<gene>
    <name evidence="3" type="ORF">TOPH_08280</name>
</gene>